<feature type="chain" id="PRO_5019067917" evidence="2">
    <location>
        <begin position="20"/>
        <end position="88"/>
    </location>
</feature>
<evidence type="ECO:0000313" key="4">
    <source>
        <dbReference type="Proteomes" id="UP000285961"/>
    </source>
</evidence>
<reference evidence="3 4" key="1">
    <citation type="journal article" date="2017" name="ISME J.">
        <title>Energy and carbon metabolisms in a deep terrestrial subsurface fluid microbial community.</title>
        <authorList>
            <person name="Momper L."/>
            <person name="Jungbluth S.P."/>
            <person name="Lee M.D."/>
            <person name="Amend J.P."/>
        </authorList>
    </citation>
    <scope>NUCLEOTIDE SEQUENCE [LARGE SCALE GENOMIC DNA]</scope>
    <source>
        <strain evidence="3">SURF_17</strain>
    </source>
</reference>
<dbReference type="AlphaFoldDB" id="A0A419EZA1"/>
<proteinExistence type="predicted"/>
<dbReference type="EMBL" id="QZKI01000065">
    <property type="protein sequence ID" value="RJP70759.1"/>
    <property type="molecule type" value="Genomic_DNA"/>
</dbReference>
<evidence type="ECO:0000256" key="1">
    <source>
        <dbReference type="SAM" id="MobiDB-lite"/>
    </source>
</evidence>
<comment type="caution">
    <text evidence="3">The sequence shown here is derived from an EMBL/GenBank/DDBJ whole genome shotgun (WGS) entry which is preliminary data.</text>
</comment>
<name>A0A419EZA1_9BACT</name>
<sequence length="88" mass="9803">MIILRILLSLLLLGLSACAVLDDGYSTHYGLTNPENPPVHPNLTDETYMGGTVSQREAEEYERKYHEHDIFKPTEPEATGVQESEAGE</sequence>
<feature type="signal peptide" evidence="2">
    <location>
        <begin position="1"/>
        <end position="19"/>
    </location>
</feature>
<keyword evidence="2" id="KW-0732">Signal</keyword>
<dbReference type="Proteomes" id="UP000285961">
    <property type="component" value="Unassembled WGS sequence"/>
</dbReference>
<feature type="region of interest" description="Disordered" evidence="1">
    <location>
        <begin position="57"/>
        <end position="88"/>
    </location>
</feature>
<feature type="compositionally biased region" description="Basic and acidic residues" evidence="1">
    <location>
        <begin position="57"/>
        <end position="75"/>
    </location>
</feature>
<accession>A0A419EZA1</accession>
<gene>
    <name evidence="3" type="ORF">C4532_08735</name>
</gene>
<protein>
    <submittedName>
        <fullName evidence="3">Uncharacterized protein</fullName>
    </submittedName>
</protein>
<dbReference type="PROSITE" id="PS51257">
    <property type="entry name" value="PROKAR_LIPOPROTEIN"/>
    <property type="match status" value="1"/>
</dbReference>
<organism evidence="3 4">
    <name type="scientific">Candidatus Abyssobacteria bacterium SURF_17</name>
    <dbReference type="NCBI Taxonomy" id="2093361"/>
    <lineage>
        <taxon>Bacteria</taxon>
        <taxon>Pseudomonadati</taxon>
        <taxon>Candidatus Hydrogenedentota</taxon>
        <taxon>Candidatus Abyssobacteria</taxon>
    </lineage>
</organism>
<evidence type="ECO:0000313" key="3">
    <source>
        <dbReference type="EMBL" id="RJP70759.1"/>
    </source>
</evidence>
<evidence type="ECO:0000256" key="2">
    <source>
        <dbReference type="SAM" id="SignalP"/>
    </source>
</evidence>